<organism evidence="4 5">
    <name type="scientific">Aspergillus udagawae</name>
    <dbReference type="NCBI Taxonomy" id="91492"/>
    <lineage>
        <taxon>Eukaryota</taxon>
        <taxon>Fungi</taxon>
        <taxon>Dikarya</taxon>
        <taxon>Ascomycota</taxon>
        <taxon>Pezizomycotina</taxon>
        <taxon>Eurotiomycetes</taxon>
        <taxon>Eurotiomycetidae</taxon>
        <taxon>Eurotiales</taxon>
        <taxon>Aspergillaceae</taxon>
        <taxon>Aspergillus</taxon>
        <taxon>Aspergillus subgen. Fumigati</taxon>
    </lineage>
</organism>
<gene>
    <name evidence="4" type="ORF">IFM46972_09764</name>
</gene>
<evidence type="ECO:0000313" key="5">
    <source>
        <dbReference type="Proteomes" id="UP000465221"/>
    </source>
</evidence>
<dbReference type="PANTHER" id="PTHR24198:SF165">
    <property type="entry name" value="ANKYRIN REPEAT-CONTAINING PROTEIN-RELATED"/>
    <property type="match status" value="1"/>
</dbReference>
<dbReference type="Pfam" id="PF12796">
    <property type="entry name" value="Ank_2"/>
    <property type="match status" value="1"/>
</dbReference>
<keyword evidence="1" id="KW-0677">Repeat</keyword>
<dbReference type="PROSITE" id="PS50297">
    <property type="entry name" value="ANK_REP_REGION"/>
    <property type="match status" value="2"/>
</dbReference>
<dbReference type="SMART" id="SM00248">
    <property type="entry name" value="ANK"/>
    <property type="match status" value="6"/>
</dbReference>
<dbReference type="SUPFAM" id="SSF48403">
    <property type="entry name" value="Ankyrin repeat"/>
    <property type="match status" value="1"/>
</dbReference>
<reference evidence="4 5" key="1">
    <citation type="submission" date="2020-01" db="EMBL/GenBank/DDBJ databases">
        <title>Draft genome sequence of Aspergillus udagawae IFM 46972.</title>
        <authorList>
            <person name="Takahashi H."/>
            <person name="Yaguchi T."/>
        </authorList>
    </citation>
    <scope>NUCLEOTIDE SEQUENCE [LARGE SCALE GENOMIC DNA]</scope>
    <source>
        <strain evidence="4 5">IFM 46972</strain>
    </source>
</reference>
<evidence type="ECO:0000256" key="2">
    <source>
        <dbReference type="ARBA" id="ARBA00023043"/>
    </source>
</evidence>
<name>A0A8H3S8P2_9EURO</name>
<dbReference type="Pfam" id="PF00023">
    <property type="entry name" value="Ank"/>
    <property type="match status" value="1"/>
</dbReference>
<dbReference type="InterPro" id="IPR002110">
    <property type="entry name" value="Ankyrin_rpt"/>
</dbReference>
<feature type="repeat" description="ANK" evidence="3">
    <location>
        <begin position="377"/>
        <end position="409"/>
    </location>
</feature>
<protein>
    <submittedName>
        <fullName evidence="4">Isoform Er9 of ankyrin-1</fullName>
    </submittedName>
</protein>
<keyword evidence="2 3" id="KW-0040">ANK repeat</keyword>
<dbReference type="InterPro" id="IPR036770">
    <property type="entry name" value="Ankyrin_rpt-contain_sf"/>
</dbReference>
<dbReference type="PANTHER" id="PTHR24198">
    <property type="entry name" value="ANKYRIN REPEAT AND PROTEIN KINASE DOMAIN-CONTAINING PROTEIN"/>
    <property type="match status" value="1"/>
</dbReference>
<evidence type="ECO:0000256" key="3">
    <source>
        <dbReference type="PROSITE-ProRule" id="PRU00023"/>
    </source>
</evidence>
<proteinExistence type="predicted"/>
<dbReference type="PRINTS" id="PR01415">
    <property type="entry name" value="ANKYRIN"/>
</dbReference>
<dbReference type="EMBL" id="BLKC01000104">
    <property type="protein sequence ID" value="GFF53373.1"/>
    <property type="molecule type" value="Genomic_DNA"/>
</dbReference>
<sequence>MIIPSEILLQVLKEAACVLSLSELFQARLVNQEFADEILSLRITTAFLDKQLRRWATFPESIRRRYLRQKIKQHAKTPCVFSYFIHEVLDSNANVLNTEAGREGLIDKILDAVQWESWNLPSWMLLTYRYNLWVKRHKENMSAKLNTPYEDMSIAIVCSAIKRGNITELDSVLKQGHLPLHKWCHRWGVLPLHFAAQHGTKEVIKVLIRHGVPRHYYLGYHYRYALAVAAQNNNEGALEAWVENPNPPLDCRYPNTVGNHHVGVSLDLRKAMRTVVREGNMEMIRFIEKQFPRDMGMESLLFEGVTVAIQYGLPDVIRHFLELGGFDIHMHTESFFKGLLMTAILDCNAKTRPQVVRLLLEYGVNPNQTFSEGRQRVSGTPLQRAILRDDVETMRALVEYGADVNATSVGRHGRSNAVFSLPPLILAMRRRSAEMVRILLENRANRMCLSRRQTLLMKTGEEKLLDDDIVIWNGMDQGETYSFVVVKQRPRKRKVKKLDN</sequence>
<accession>A0A8H3S8P2</accession>
<dbReference type="AlphaFoldDB" id="A0A8H3S8P2"/>
<dbReference type="PROSITE" id="PS50088">
    <property type="entry name" value="ANK_REPEAT"/>
    <property type="match status" value="2"/>
</dbReference>
<comment type="caution">
    <text evidence="4">The sequence shown here is derived from an EMBL/GenBank/DDBJ whole genome shotgun (WGS) entry which is preliminary data.</text>
</comment>
<evidence type="ECO:0000313" key="4">
    <source>
        <dbReference type="EMBL" id="GFF53373.1"/>
    </source>
</evidence>
<evidence type="ECO:0000256" key="1">
    <source>
        <dbReference type="ARBA" id="ARBA00022737"/>
    </source>
</evidence>
<feature type="repeat" description="ANK" evidence="3">
    <location>
        <begin position="187"/>
        <end position="212"/>
    </location>
</feature>
<dbReference type="Proteomes" id="UP000465221">
    <property type="component" value="Unassembled WGS sequence"/>
</dbReference>
<dbReference type="Gene3D" id="1.25.40.20">
    <property type="entry name" value="Ankyrin repeat-containing domain"/>
    <property type="match status" value="2"/>
</dbReference>